<dbReference type="CDD" id="cd08204">
    <property type="entry name" value="ArfGap"/>
    <property type="match status" value="1"/>
</dbReference>
<dbReference type="InterPro" id="IPR038508">
    <property type="entry name" value="ArfGAP_dom_sf"/>
</dbReference>
<organism evidence="8 9">
    <name type="scientific">Salix dunnii</name>
    <dbReference type="NCBI Taxonomy" id="1413687"/>
    <lineage>
        <taxon>Eukaryota</taxon>
        <taxon>Viridiplantae</taxon>
        <taxon>Streptophyta</taxon>
        <taxon>Embryophyta</taxon>
        <taxon>Tracheophyta</taxon>
        <taxon>Spermatophyta</taxon>
        <taxon>Magnoliopsida</taxon>
        <taxon>eudicotyledons</taxon>
        <taxon>Gunneridae</taxon>
        <taxon>Pentapetalae</taxon>
        <taxon>rosids</taxon>
        <taxon>fabids</taxon>
        <taxon>Malpighiales</taxon>
        <taxon>Salicaceae</taxon>
        <taxon>Saliceae</taxon>
        <taxon>Salix</taxon>
    </lineage>
</organism>
<feature type="region of interest" description="Disordered" evidence="6">
    <location>
        <begin position="535"/>
        <end position="560"/>
    </location>
</feature>
<feature type="compositionally biased region" description="Polar residues" evidence="6">
    <location>
        <begin position="425"/>
        <end position="441"/>
    </location>
</feature>
<dbReference type="EMBL" id="JADGMS010000016">
    <property type="protein sequence ID" value="KAF9666833.1"/>
    <property type="molecule type" value="Genomic_DNA"/>
</dbReference>
<feature type="compositionally biased region" description="Low complexity" evidence="6">
    <location>
        <begin position="541"/>
        <end position="560"/>
    </location>
</feature>
<dbReference type="AlphaFoldDB" id="A0A835MRD5"/>
<evidence type="ECO:0000256" key="1">
    <source>
        <dbReference type="ARBA" id="ARBA00022468"/>
    </source>
</evidence>
<dbReference type="PRINTS" id="PR00405">
    <property type="entry name" value="REVINTRACTNG"/>
</dbReference>
<sequence length="577" mass="61916">MNEKANVSKELNARHRKILEGLLKLPENRECADCKAKGPRWASVNLGIFICMQCSGIHRSLGVHISKVRSATLDTWLPEQVAFIQSMGNERANSYWEADLPPNYDRVGIENFIRAKYEEKRWISKDGKSQSPSSGRDERSSLHWQRPAERSGHGHTSSSENLFEERKNFQVSSSKNSAPATRISLPVPPRAFEQVTAPAKPQQIVEKADPVATEAAKKVADAAPAVSPPRVDFATDLFDLLSMDGPTENGSEAAANDDNSWAGFQSAAVAEEVSTTGNNGPTKAVENDTQPVSGIEDLFKDSPSLGTPSVLEKPQKDVKNDIMSLFEKSNMVSPFAMHQQQLAMLAQQQLLMAAAAKSAGGDPKVISQQQLAMLAQQQQLLMAAAAKSAGGDPKAMNQQQLAILAQQQQLLMATAAKSAGGDQKLSGSIQQQGPNGISMPAQNWPNIGYQIPGLMMPEAVQGDLQKLMQTANIGLTHPGGSSVPNPTSRTEALRHMKNTAVSSFTGAPVFLFHGRKVCKILGLLYNMGQVTPAASVGTTNGDSKTQSSSSVSSGGTSTATGKDYDFSSLMQGMFSKH</sequence>
<evidence type="ECO:0000313" key="8">
    <source>
        <dbReference type="EMBL" id="KAF9666833.1"/>
    </source>
</evidence>
<dbReference type="Pfam" id="PF01412">
    <property type="entry name" value="ArfGap"/>
    <property type="match status" value="1"/>
</dbReference>
<gene>
    <name evidence="8" type="ORF">SADUNF_Sadunf16G0269600</name>
</gene>
<name>A0A835MRD5_9ROSI</name>
<evidence type="ECO:0000259" key="7">
    <source>
        <dbReference type="PROSITE" id="PS50115"/>
    </source>
</evidence>
<keyword evidence="1" id="KW-0343">GTPase activation</keyword>
<evidence type="ECO:0000256" key="4">
    <source>
        <dbReference type="ARBA" id="ARBA00022833"/>
    </source>
</evidence>
<evidence type="ECO:0000256" key="2">
    <source>
        <dbReference type="ARBA" id="ARBA00022723"/>
    </source>
</evidence>
<feature type="region of interest" description="Disordered" evidence="6">
    <location>
        <begin position="422"/>
        <end position="441"/>
    </location>
</feature>
<dbReference type="PROSITE" id="PS50115">
    <property type="entry name" value="ARFGAP"/>
    <property type="match status" value="1"/>
</dbReference>
<feature type="domain" description="Arf-GAP" evidence="7">
    <location>
        <begin position="16"/>
        <end position="130"/>
    </location>
</feature>
<dbReference type="Gene3D" id="1.10.220.150">
    <property type="entry name" value="Arf GTPase activating protein"/>
    <property type="match status" value="1"/>
</dbReference>
<dbReference type="GO" id="GO:0005096">
    <property type="term" value="F:GTPase activator activity"/>
    <property type="evidence" value="ECO:0007669"/>
    <property type="project" value="UniProtKB-KW"/>
</dbReference>
<proteinExistence type="predicted"/>
<dbReference type="Proteomes" id="UP000657918">
    <property type="component" value="Chromosome 16"/>
</dbReference>
<dbReference type="FunFam" id="1.10.220.150:FF:000009">
    <property type="entry name" value="stromal membrane-associated protein 1 isoform X1"/>
    <property type="match status" value="1"/>
</dbReference>
<evidence type="ECO:0000256" key="3">
    <source>
        <dbReference type="ARBA" id="ARBA00022771"/>
    </source>
</evidence>
<dbReference type="SMART" id="SM00105">
    <property type="entry name" value="ArfGap"/>
    <property type="match status" value="1"/>
</dbReference>
<reference evidence="8 9" key="1">
    <citation type="submission" date="2020-10" db="EMBL/GenBank/DDBJ databases">
        <title>Plant Genome Project.</title>
        <authorList>
            <person name="Zhang R.-G."/>
        </authorList>
    </citation>
    <scope>NUCLEOTIDE SEQUENCE [LARGE SCALE GENOMIC DNA]</scope>
    <source>
        <strain evidence="8">FAFU-HL-1</strain>
        <tissue evidence="8">Leaf</tissue>
    </source>
</reference>
<dbReference type="InterPro" id="IPR001164">
    <property type="entry name" value="ArfGAP_dom"/>
</dbReference>
<keyword evidence="2" id="KW-0479">Metal-binding</keyword>
<dbReference type="GO" id="GO:0008270">
    <property type="term" value="F:zinc ion binding"/>
    <property type="evidence" value="ECO:0007669"/>
    <property type="project" value="UniProtKB-KW"/>
</dbReference>
<dbReference type="PANTHER" id="PTHR46419:SF2">
    <property type="entry name" value="ADP-RIBOSYLATION FACTOR GTPASE-ACTIVATING PROTEIN AGD5"/>
    <property type="match status" value="1"/>
</dbReference>
<keyword evidence="3 5" id="KW-0863">Zinc-finger</keyword>
<comment type="caution">
    <text evidence="8">The sequence shown here is derived from an EMBL/GenBank/DDBJ whole genome shotgun (WGS) entry which is preliminary data.</text>
</comment>
<evidence type="ECO:0000256" key="6">
    <source>
        <dbReference type="SAM" id="MobiDB-lite"/>
    </source>
</evidence>
<keyword evidence="4" id="KW-0862">Zinc</keyword>
<dbReference type="PANTHER" id="PTHR46419">
    <property type="entry name" value="ADP-RIBOSYLATION FACTOR GTPASE-ACTIVATING PROTEIN AGD5"/>
    <property type="match status" value="1"/>
</dbReference>
<feature type="compositionally biased region" description="Basic and acidic residues" evidence="6">
    <location>
        <begin position="135"/>
        <end position="152"/>
    </location>
</feature>
<dbReference type="InterPro" id="IPR037278">
    <property type="entry name" value="ARFGAP/RecO"/>
</dbReference>
<feature type="region of interest" description="Disordered" evidence="6">
    <location>
        <begin position="123"/>
        <end position="161"/>
    </location>
</feature>
<accession>A0A835MRD5</accession>
<evidence type="ECO:0000313" key="9">
    <source>
        <dbReference type="Proteomes" id="UP000657918"/>
    </source>
</evidence>
<evidence type="ECO:0000256" key="5">
    <source>
        <dbReference type="PROSITE-ProRule" id="PRU00288"/>
    </source>
</evidence>
<dbReference type="SUPFAM" id="SSF57863">
    <property type="entry name" value="ArfGap/RecO-like zinc finger"/>
    <property type="match status" value="1"/>
</dbReference>
<dbReference type="InterPro" id="IPR044520">
    <property type="entry name" value="ARF_GAP_AGD5/15"/>
</dbReference>
<keyword evidence="9" id="KW-1185">Reference proteome</keyword>
<protein>
    <recommendedName>
        <fullName evidence="7">Arf-GAP domain-containing protein</fullName>
    </recommendedName>
</protein>
<dbReference type="OrthoDB" id="10266696at2759"/>